<reference evidence="1" key="1">
    <citation type="submission" date="2021-05" db="EMBL/GenBank/DDBJ databases">
        <authorList>
            <person name="Pan Q."/>
            <person name="Jouanno E."/>
            <person name="Zahm M."/>
            <person name="Klopp C."/>
            <person name="Cabau C."/>
            <person name="Louis A."/>
            <person name="Berthelot C."/>
            <person name="Parey E."/>
            <person name="Roest Crollius H."/>
            <person name="Montfort J."/>
            <person name="Robinson-Rechavi M."/>
            <person name="Bouchez O."/>
            <person name="Lampietro C."/>
            <person name="Lopez Roques C."/>
            <person name="Donnadieu C."/>
            <person name="Postlethwait J."/>
            <person name="Bobe J."/>
            <person name="Dillon D."/>
            <person name="Chandos A."/>
            <person name="von Hippel F."/>
            <person name="Guiguen Y."/>
        </authorList>
    </citation>
    <scope>NUCLEOTIDE SEQUENCE</scope>
    <source>
        <strain evidence="1">YG-Jan2019</strain>
    </source>
</reference>
<comment type="caution">
    <text evidence="1">The sequence shown here is derived from an EMBL/GenBank/DDBJ whole genome shotgun (WGS) entry which is preliminary data.</text>
</comment>
<sequence>MKTCHYNTFEPTATHITPGVSTSSNHYTNPKGHVRSRRQREFIPEEKKDGKYWFKRKRNNEAAKRSRQRRRMEGIVLEGRAVELFRENKKLKATLSAVHYGALGNPDTISNPNHWFHHTVPGASPWTRSFAANCDVSKAVLDNPCTSVPGLPHNPAVHRKTRPSSFDAYKALEKSKAPPPGWRYRC</sequence>
<name>A0ACC2GUU0_DALPE</name>
<gene>
    <name evidence="1" type="ORF">DPEC_G00117480</name>
</gene>
<dbReference type="Proteomes" id="UP001157502">
    <property type="component" value="Chromosome 9"/>
</dbReference>
<accession>A0ACC2GUU0</accession>
<keyword evidence="2" id="KW-1185">Reference proteome</keyword>
<organism evidence="1 2">
    <name type="scientific">Dallia pectoralis</name>
    <name type="common">Alaska blackfish</name>
    <dbReference type="NCBI Taxonomy" id="75939"/>
    <lineage>
        <taxon>Eukaryota</taxon>
        <taxon>Metazoa</taxon>
        <taxon>Chordata</taxon>
        <taxon>Craniata</taxon>
        <taxon>Vertebrata</taxon>
        <taxon>Euteleostomi</taxon>
        <taxon>Actinopterygii</taxon>
        <taxon>Neopterygii</taxon>
        <taxon>Teleostei</taxon>
        <taxon>Protacanthopterygii</taxon>
        <taxon>Esociformes</taxon>
        <taxon>Umbridae</taxon>
        <taxon>Dallia</taxon>
    </lineage>
</organism>
<proteinExistence type="predicted"/>
<dbReference type="EMBL" id="CM055736">
    <property type="protein sequence ID" value="KAJ8007436.1"/>
    <property type="molecule type" value="Genomic_DNA"/>
</dbReference>
<protein>
    <submittedName>
        <fullName evidence="1">Uncharacterized protein</fullName>
    </submittedName>
</protein>
<evidence type="ECO:0000313" key="2">
    <source>
        <dbReference type="Proteomes" id="UP001157502"/>
    </source>
</evidence>
<evidence type="ECO:0000313" key="1">
    <source>
        <dbReference type="EMBL" id="KAJ8007436.1"/>
    </source>
</evidence>